<dbReference type="NCBIfam" id="TIGR01509">
    <property type="entry name" value="HAD-SF-IA-v3"/>
    <property type="match status" value="1"/>
</dbReference>
<dbReference type="PANTHER" id="PTHR18901:SF38">
    <property type="entry name" value="PSEUDOURIDINE-5'-PHOSPHATASE"/>
    <property type="match status" value="1"/>
</dbReference>
<dbReference type="AlphaFoldDB" id="A0A0R3S2A3"/>
<evidence type="ECO:0000313" key="2">
    <source>
        <dbReference type="WBParaSite" id="EEL_0000883201-mRNA-1"/>
    </source>
</evidence>
<protein>
    <submittedName>
        <fullName evidence="2">HAD hydrolase, family IA, variant 3</fullName>
    </submittedName>
</protein>
<dbReference type="InterPro" id="IPR036412">
    <property type="entry name" value="HAD-like_sf"/>
</dbReference>
<dbReference type="SUPFAM" id="SSF56784">
    <property type="entry name" value="HAD-like"/>
    <property type="match status" value="1"/>
</dbReference>
<dbReference type="STRING" id="1147741.A0A0R3S2A3"/>
<dbReference type="InterPro" id="IPR023214">
    <property type="entry name" value="HAD_sf"/>
</dbReference>
<dbReference type="FunFam" id="3.40.50.1000:FF:000055">
    <property type="entry name" value="Haloacid dehalogenase-like hydrolase family protein"/>
    <property type="match status" value="1"/>
</dbReference>
<dbReference type="GO" id="GO:0016791">
    <property type="term" value="F:phosphatase activity"/>
    <property type="evidence" value="ECO:0007669"/>
    <property type="project" value="TreeGrafter"/>
</dbReference>
<dbReference type="Gene3D" id="1.10.150.240">
    <property type="entry name" value="Putative phosphatase, domain 2"/>
    <property type="match status" value="1"/>
</dbReference>
<sequence>MTSSDVKITHVIFDLDGLLLDSESVYTRVNEEILLGYGKKYTMELKAKTAGMKMEETINFILEHEHLNGKVTPEQYKEQYLELATKYLPDSKLLPGALRLVKHLADHLVPIALCTGSSTSEFEAKMRKQQELVQLINLRVLADDPSVKHGKPAPDAFLVTMQRFSKQPKSAANVLVFEDSINGVRAAIAAGMRVIMVPDLRYSKPPEDCEKMILFVLKSLMEFKPETVGLPPFD</sequence>
<proteinExistence type="predicted"/>
<keyword evidence="1" id="KW-1185">Reference proteome</keyword>
<dbReference type="InterPro" id="IPR006439">
    <property type="entry name" value="HAD-SF_hydro_IA"/>
</dbReference>
<name>A0A0R3S2A3_9BILA</name>
<dbReference type="InterPro" id="IPR041492">
    <property type="entry name" value="HAD_2"/>
</dbReference>
<evidence type="ECO:0000313" key="1">
    <source>
        <dbReference type="Proteomes" id="UP000050640"/>
    </source>
</evidence>
<dbReference type="SFLD" id="SFLDS00003">
    <property type="entry name" value="Haloacid_Dehalogenase"/>
    <property type="match status" value="1"/>
</dbReference>
<dbReference type="PANTHER" id="PTHR18901">
    <property type="entry name" value="2-DEOXYGLUCOSE-6-PHOSPHATE PHOSPHATASE 2"/>
    <property type="match status" value="1"/>
</dbReference>
<reference evidence="2" key="1">
    <citation type="submission" date="2017-02" db="UniProtKB">
        <authorList>
            <consortium name="WormBaseParasite"/>
        </authorList>
    </citation>
    <scope>IDENTIFICATION</scope>
</reference>
<dbReference type="Pfam" id="PF13419">
    <property type="entry name" value="HAD_2"/>
    <property type="match status" value="1"/>
</dbReference>
<accession>A0A0R3S2A3</accession>
<dbReference type="Proteomes" id="UP000050640">
    <property type="component" value="Unplaced"/>
</dbReference>
<dbReference type="WBParaSite" id="EEL_0000883201-mRNA-1">
    <property type="protein sequence ID" value="EEL_0000883201-mRNA-1"/>
    <property type="gene ID" value="EEL_0000883201"/>
</dbReference>
<dbReference type="SFLD" id="SFLDG01129">
    <property type="entry name" value="C1.5:_HAD__Beta-PGM__Phosphata"/>
    <property type="match status" value="1"/>
</dbReference>
<dbReference type="Gene3D" id="3.40.50.1000">
    <property type="entry name" value="HAD superfamily/HAD-like"/>
    <property type="match status" value="1"/>
</dbReference>
<organism evidence="1 2">
    <name type="scientific">Elaeophora elaphi</name>
    <dbReference type="NCBI Taxonomy" id="1147741"/>
    <lineage>
        <taxon>Eukaryota</taxon>
        <taxon>Metazoa</taxon>
        <taxon>Ecdysozoa</taxon>
        <taxon>Nematoda</taxon>
        <taxon>Chromadorea</taxon>
        <taxon>Rhabditida</taxon>
        <taxon>Spirurina</taxon>
        <taxon>Spiruromorpha</taxon>
        <taxon>Filarioidea</taxon>
        <taxon>Onchocercidae</taxon>
        <taxon>Elaeophora</taxon>
    </lineage>
</organism>
<dbReference type="InterPro" id="IPR023198">
    <property type="entry name" value="PGP-like_dom2"/>
</dbReference>